<dbReference type="GO" id="GO:0003676">
    <property type="term" value="F:nucleic acid binding"/>
    <property type="evidence" value="ECO:0007669"/>
    <property type="project" value="InterPro"/>
</dbReference>
<sequence length="549" mass="59039">MDDRRCCIAGVSGDQQDNGGSMSATAVSGAAAADAAAATTGALQHCWPQLHPRAGLLGEYPGIIPQQQQQAIWHPIMDDGCSFGDHPQNTNNVDWYMDSGASDHVTMDAGNLSALGSCWLHDPTDSCIRVADGSRIPVVSAGSCHFPSATARGPLVLRDVLVAPRLVENLISVRRFTIDNNCSVEFDPYGYSIKDLLTQTLIARYDSPGEDRYLFPAAGAGAAQAQASTPTNAASNTNKLVATSHALITCNQSGGTELCCRACQCQQLEDAGPLNRFDLVHCAVCTSSVASAWGHKYTLFLVDDRSHFLWTFPLRLPADIFPTLSHFFGYVRARFGVCVRRVQYDGCPDLAQLSARLFFLSNGVELRAPCPCNASRRRPCSVGIIRGANAVAQSLLTKAGMSAVFWADALDTATYLINRHPTAETTLGGFYYTPYFALYGTHPSNAAHLRAFGCACYPDVSATAAASPRIQPPPLCVFLGYSEDRGYRCLDLASNRIVFSPSVAFVEPWFPLASSSSSVSNDPSRPPVSSKDFDLLLSANDNDVMGDRH</sequence>
<proteinExistence type="predicted"/>
<dbReference type="InterPro" id="IPR054722">
    <property type="entry name" value="PolX-like_BBD"/>
</dbReference>
<gene>
    <name evidence="4" type="ORF">U9M48_016433</name>
</gene>
<reference evidence="4 5" key="1">
    <citation type="submission" date="2024-02" db="EMBL/GenBank/DDBJ databases">
        <title>High-quality chromosome-scale genome assembly of Pensacola bahiagrass (Paspalum notatum Flugge var. saurae).</title>
        <authorList>
            <person name="Vega J.M."/>
            <person name="Podio M."/>
            <person name="Orjuela J."/>
            <person name="Siena L.A."/>
            <person name="Pessino S.C."/>
            <person name="Combes M.C."/>
            <person name="Mariac C."/>
            <person name="Albertini E."/>
            <person name="Pupilli F."/>
            <person name="Ortiz J.P.A."/>
            <person name="Leblanc O."/>
        </authorList>
    </citation>
    <scope>NUCLEOTIDE SEQUENCE [LARGE SCALE GENOMIC DNA]</scope>
    <source>
        <strain evidence="4">R1</strain>
        <tissue evidence="4">Leaf</tissue>
    </source>
</reference>
<feature type="domain" description="Retroviral polymerase SH3-like" evidence="3">
    <location>
        <begin position="476"/>
        <end position="513"/>
    </location>
</feature>
<evidence type="ECO:0000256" key="1">
    <source>
        <dbReference type="ARBA" id="ARBA00022670"/>
    </source>
</evidence>
<dbReference type="InterPro" id="IPR039537">
    <property type="entry name" value="Retrotran_Ty1/copia-like"/>
</dbReference>
<protein>
    <recommendedName>
        <fullName evidence="6">Integrase catalytic domain-containing protein</fullName>
    </recommendedName>
</protein>
<evidence type="ECO:0000259" key="3">
    <source>
        <dbReference type="Pfam" id="PF25597"/>
    </source>
</evidence>
<dbReference type="Pfam" id="PF22936">
    <property type="entry name" value="Pol_BBD"/>
    <property type="match status" value="1"/>
</dbReference>
<evidence type="ECO:0000313" key="5">
    <source>
        <dbReference type="Proteomes" id="UP001341281"/>
    </source>
</evidence>
<dbReference type="InterPro" id="IPR036397">
    <property type="entry name" value="RNaseH_sf"/>
</dbReference>
<evidence type="ECO:0000259" key="2">
    <source>
        <dbReference type="Pfam" id="PF22936"/>
    </source>
</evidence>
<keyword evidence="1" id="KW-0378">Hydrolase</keyword>
<accession>A0AAQ3T7H6</accession>
<dbReference type="SUPFAM" id="SSF53098">
    <property type="entry name" value="Ribonuclease H-like"/>
    <property type="match status" value="1"/>
</dbReference>
<dbReference type="AlphaFoldDB" id="A0AAQ3T7H6"/>
<dbReference type="InterPro" id="IPR057670">
    <property type="entry name" value="SH3_retrovirus"/>
</dbReference>
<dbReference type="Pfam" id="PF25597">
    <property type="entry name" value="SH3_retrovirus"/>
    <property type="match status" value="1"/>
</dbReference>
<dbReference type="PANTHER" id="PTHR42648">
    <property type="entry name" value="TRANSPOSASE, PUTATIVE-RELATED"/>
    <property type="match status" value="1"/>
</dbReference>
<dbReference type="GO" id="GO:0006508">
    <property type="term" value="P:proteolysis"/>
    <property type="evidence" value="ECO:0007669"/>
    <property type="project" value="UniProtKB-KW"/>
</dbReference>
<evidence type="ECO:0008006" key="6">
    <source>
        <dbReference type="Google" id="ProtNLM"/>
    </source>
</evidence>
<dbReference type="GO" id="GO:0008233">
    <property type="term" value="F:peptidase activity"/>
    <property type="evidence" value="ECO:0007669"/>
    <property type="project" value="UniProtKB-KW"/>
</dbReference>
<dbReference type="Gene3D" id="3.30.420.10">
    <property type="entry name" value="Ribonuclease H-like superfamily/Ribonuclease H"/>
    <property type="match status" value="1"/>
</dbReference>
<dbReference type="EMBL" id="CP144748">
    <property type="protein sequence ID" value="WVZ67342.1"/>
    <property type="molecule type" value="Genomic_DNA"/>
</dbReference>
<name>A0AAQ3T7H6_PASNO</name>
<dbReference type="Proteomes" id="UP001341281">
    <property type="component" value="Chromosome 04"/>
</dbReference>
<feature type="domain" description="Retrovirus-related Pol polyprotein from transposon TNT 1-94-like beta-barrel" evidence="2">
    <location>
        <begin position="95"/>
        <end position="177"/>
    </location>
</feature>
<keyword evidence="5" id="KW-1185">Reference proteome</keyword>
<evidence type="ECO:0000313" key="4">
    <source>
        <dbReference type="EMBL" id="WVZ67342.1"/>
    </source>
</evidence>
<keyword evidence="1" id="KW-0645">Protease</keyword>
<dbReference type="InterPro" id="IPR012337">
    <property type="entry name" value="RNaseH-like_sf"/>
</dbReference>
<organism evidence="4 5">
    <name type="scientific">Paspalum notatum var. saurae</name>
    <dbReference type="NCBI Taxonomy" id="547442"/>
    <lineage>
        <taxon>Eukaryota</taxon>
        <taxon>Viridiplantae</taxon>
        <taxon>Streptophyta</taxon>
        <taxon>Embryophyta</taxon>
        <taxon>Tracheophyta</taxon>
        <taxon>Spermatophyta</taxon>
        <taxon>Magnoliopsida</taxon>
        <taxon>Liliopsida</taxon>
        <taxon>Poales</taxon>
        <taxon>Poaceae</taxon>
        <taxon>PACMAD clade</taxon>
        <taxon>Panicoideae</taxon>
        <taxon>Andropogonodae</taxon>
        <taxon>Paspaleae</taxon>
        <taxon>Paspalinae</taxon>
        <taxon>Paspalum</taxon>
    </lineage>
</organism>
<dbReference type="PANTHER" id="PTHR42648:SF28">
    <property type="entry name" value="TRANSPOSON-ENCODED PROTEIN WITH RIBONUCLEASE H-LIKE AND RETROVIRUS ZINC FINGER-LIKE DOMAINS"/>
    <property type="match status" value="1"/>
</dbReference>